<dbReference type="RefSeq" id="WP_116017875.1">
    <property type="nucleotide sequence ID" value="NZ_QUOT01000001.1"/>
</dbReference>
<dbReference type="PANTHER" id="PTHR43591">
    <property type="entry name" value="METHYLTRANSFERASE"/>
    <property type="match status" value="1"/>
</dbReference>
<feature type="domain" description="Methyltransferase type 11" evidence="1">
    <location>
        <begin position="48"/>
        <end position="142"/>
    </location>
</feature>
<dbReference type="InterPro" id="IPR029063">
    <property type="entry name" value="SAM-dependent_MTases_sf"/>
</dbReference>
<comment type="caution">
    <text evidence="2">The sequence shown here is derived from an EMBL/GenBank/DDBJ whole genome shotgun (WGS) entry which is preliminary data.</text>
</comment>
<dbReference type="PANTHER" id="PTHR43591:SF24">
    <property type="entry name" value="2-METHOXY-6-POLYPRENYL-1,4-BENZOQUINOL METHYLASE, MITOCHONDRIAL"/>
    <property type="match status" value="1"/>
</dbReference>
<keyword evidence="2" id="KW-0489">Methyltransferase</keyword>
<name>A0A3E0U5V5_9GAMM</name>
<accession>A0A3E0U5V5</accession>
<keyword evidence="3" id="KW-1185">Reference proteome</keyword>
<evidence type="ECO:0000259" key="1">
    <source>
        <dbReference type="Pfam" id="PF08241"/>
    </source>
</evidence>
<evidence type="ECO:0000313" key="2">
    <source>
        <dbReference type="EMBL" id="REL32361.1"/>
    </source>
</evidence>
<dbReference type="InterPro" id="IPR013216">
    <property type="entry name" value="Methyltransf_11"/>
</dbReference>
<protein>
    <submittedName>
        <fullName evidence="2">Class I SAM-dependent methyltransferase</fullName>
    </submittedName>
</protein>
<dbReference type="EMBL" id="QUOT01000001">
    <property type="protein sequence ID" value="REL32361.1"/>
    <property type="molecule type" value="Genomic_DNA"/>
</dbReference>
<keyword evidence="2" id="KW-0808">Transferase</keyword>
<dbReference type="Proteomes" id="UP000256899">
    <property type="component" value="Unassembled WGS sequence"/>
</dbReference>
<dbReference type="GO" id="GO:0008757">
    <property type="term" value="F:S-adenosylmethionine-dependent methyltransferase activity"/>
    <property type="evidence" value="ECO:0007669"/>
    <property type="project" value="InterPro"/>
</dbReference>
<dbReference type="Gene3D" id="3.40.50.150">
    <property type="entry name" value="Vaccinia Virus protein VP39"/>
    <property type="match status" value="1"/>
</dbReference>
<dbReference type="GO" id="GO:0032259">
    <property type="term" value="P:methylation"/>
    <property type="evidence" value="ECO:0007669"/>
    <property type="project" value="UniProtKB-KW"/>
</dbReference>
<evidence type="ECO:0000313" key="3">
    <source>
        <dbReference type="Proteomes" id="UP000256899"/>
    </source>
</evidence>
<gene>
    <name evidence="2" type="ORF">DXX94_17500</name>
</gene>
<proteinExistence type="predicted"/>
<organism evidence="2 3">
    <name type="scientific">Thalassotalea euphylliae</name>
    <dbReference type="NCBI Taxonomy" id="1655234"/>
    <lineage>
        <taxon>Bacteria</taxon>
        <taxon>Pseudomonadati</taxon>
        <taxon>Pseudomonadota</taxon>
        <taxon>Gammaproteobacteria</taxon>
        <taxon>Alteromonadales</taxon>
        <taxon>Colwelliaceae</taxon>
        <taxon>Thalassotalea</taxon>
    </lineage>
</organism>
<reference evidence="3" key="1">
    <citation type="submission" date="2018-08" db="EMBL/GenBank/DDBJ databases">
        <title>Thalassotalea euphylliae genome.</title>
        <authorList>
            <person name="Summers S."/>
            <person name="Rice S.A."/>
            <person name="Freckelton M.L."/>
            <person name="Nedved B.T."/>
            <person name="Hadfield M.G."/>
        </authorList>
    </citation>
    <scope>NUCLEOTIDE SEQUENCE [LARGE SCALE GENOMIC DNA]</scope>
    <source>
        <strain evidence="3">H3</strain>
    </source>
</reference>
<sequence>MMKKQQAWHQYWQQGQQQSCIASDSEQRLVKKLWLDWQATLPKQSTILDLATGNGAVIANLLDGDKVSEHRYIGVDYAQINPQGIIGHFEEQVTFLGEVDLANLPFADHSVDAVTSQFGFEYAAQNSAVSEIARVLRNGGCFQLIIHHANGEIVKANKLRHNEISLLMASDALIENAQALAASKLSLEQIETKAQRFIQQHQGSLSKSITGQVLESINQAVLAIQQGNYSSAKSMMSLLANKLSAEQVRLEQLLSVAKSENDIKTLVSELQSYGMRCHNSSVLTEDKLTFAWLIHGVKNG</sequence>
<dbReference type="Pfam" id="PF08241">
    <property type="entry name" value="Methyltransf_11"/>
    <property type="match status" value="1"/>
</dbReference>
<dbReference type="AlphaFoldDB" id="A0A3E0U5V5"/>
<dbReference type="SUPFAM" id="SSF53335">
    <property type="entry name" value="S-adenosyl-L-methionine-dependent methyltransferases"/>
    <property type="match status" value="1"/>
</dbReference>
<dbReference type="GO" id="GO:0008425">
    <property type="term" value="F:2-methoxy-6-polyprenyl-1,4-benzoquinol methyltransferase activity"/>
    <property type="evidence" value="ECO:0007669"/>
    <property type="project" value="TreeGrafter"/>
</dbReference>
<dbReference type="CDD" id="cd02440">
    <property type="entry name" value="AdoMet_MTases"/>
    <property type="match status" value="1"/>
</dbReference>